<dbReference type="InterPro" id="IPR001623">
    <property type="entry name" value="DnaJ_domain"/>
</dbReference>
<dbReference type="InterPro" id="IPR036869">
    <property type="entry name" value="J_dom_sf"/>
</dbReference>
<reference evidence="4 5" key="1">
    <citation type="submission" date="2016-02" db="EMBL/GenBank/DDBJ databases">
        <title>Genome analysis of coral dinoflagellate symbionts highlights evolutionary adaptations to a symbiotic lifestyle.</title>
        <authorList>
            <person name="Aranda M."/>
            <person name="Li Y."/>
            <person name="Liew Y.J."/>
            <person name="Baumgarten S."/>
            <person name="Simakov O."/>
            <person name="Wilson M."/>
            <person name="Piel J."/>
            <person name="Ashoor H."/>
            <person name="Bougouffa S."/>
            <person name="Bajic V.B."/>
            <person name="Ryu T."/>
            <person name="Ravasi T."/>
            <person name="Bayer T."/>
            <person name="Micklem G."/>
            <person name="Kim H."/>
            <person name="Bhak J."/>
            <person name="Lajeunesse T.C."/>
            <person name="Voolstra C.R."/>
        </authorList>
    </citation>
    <scope>NUCLEOTIDE SEQUENCE [LARGE SCALE GENOMIC DNA]</scope>
    <source>
        <strain evidence="4 5">CCMP2467</strain>
    </source>
</reference>
<organism evidence="4 5">
    <name type="scientific">Symbiodinium microadriaticum</name>
    <name type="common">Dinoflagellate</name>
    <name type="synonym">Zooxanthella microadriatica</name>
    <dbReference type="NCBI Taxonomy" id="2951"/>
    <lineage>
        <taxon>Eukaryota</taxon>
        <taxon>Sar</taxon>
        <taxon>Alveolata</taxon>
        <taxon>Dinophyceae</taxon>
        <taxon>Suessiales</taxon>
        <taxon>Symbiodiniaceae</taxon>
        <taxon>Symbiodinium</taxon>
    </lineage>
</organism>
<comment type="caution">
    <text evidence="4">The sequence shown here is derived from an EMBL/GenBank/DDBJ whole genome shotgun (WGS) entry which is preliminary data.</text>
</comment>
<keyword evidence="1" id="KW-0175">Coiled coil</keyword>
<sequence>MQPSKSGAKGRRPDLCSVWTELARLHVEGWPSPAAGRPVPAPATSKAGLGRESGRLGKEEVELEAESQQMSLETLRAQNRLIEEYVMRLVRQRDELKQVTKMAEERDSYHILGLHGPSCSEDEVKKAYRNLARKEHPDKAKSLECLAGIGNKRRFQAIQQAYSSILKQRTRPLLSESISAAFQLPAGSWAELQRSRQRSDQVFGPSAILDESYRYAQEARASAECVARCGHRALRSWDEGAEAKARLSSEVRGFWNGASAASQLRALSHASAALAKCAEALLSDCADLAETLNSAAARPGKMALRDRCAMAEDAGSAMPRRPLLDLREGGATLRKVEKASPESSQEATFAGGARRFSWRGVEVDFYELEEDPQTDLLFGYGLWPVASTLARLLANAVLDGEVQGHPIPSVKAKSILEIGAGMGLPSLVCRALGAAQVTITDAELRLVDALQEHHGHHPELRFEVLDWKLDAGEERYDLILASDILLACCEGPVFVPQLLARRLRRSPEARALLLNAHRGEAAQRTAMCEMRRQGFLVSSFAVSSSQELHAVSEERFSALPQGSQLLLVASWSGSGASEAQVETAADKLTALQ</sequence>
<dbReference type="InterPro" id="IPR019410">
    <property type="entry name" value="Methyltransf_16"/>
</dbReference>
<evidence type="ECO:0000256" key="2">
    <source>
        <dbReference type="SAM" id="MobiDB-lite"/>
    </source>
</evidence>
<feature type="region of interest" description="Disordered" evidence="2">
    <location>
        <begin position="30"/>
        <end position="55"/>
    </location>
</feature>
<feature type="domain" description="J" evidence="3">
    <location>
        <begin position="107"/>
        <end position="178"/>
    </location>
</feature>
<keyword evidence="5" id="KW-1185">Reference proteome</keyword>
<feature type="coiled-coil region" evidence="1">
    <location>
        <begin position="58"/>
        <end position="106"/>
    </location>
</feature>
<protein>
    <submittedName>
        <fullName evidence="4">Chaperone protein DnaJ</fullName>
    </submittedName>
</protein>
<dbReference type="CDD" id="cd02440">
    <property type="entry name" value="AdoMet_MTases"/>
    <property type="match status" value="1"/>
</dbReference>
<dbReference type="Pfam" id="PF10294">
    <property type="entry name" value="Methyltransf_16"/>
    <property type="match status" value="1"/>
</dbReference>
<evidence type="ECO:0000256" key="1">
    <source>
        <dbReference type="SAM" id="Coils"/>
    </source>
</evidence>
<dbReference type="Gene3D" id="3.40.50.150">
    <property type="entry name" value="Vaccinia Virus protein VP39"/>
    <property type="match status" value="1"/>
</dbReference>
<dbReference type="OrthoDB" id="413861at2759"/>
<accession>A0A1Q9D0R8</accession>
<proteinExistence type="predicted"/>
<dbReference type="SMART" id="SM00271">
    <property type="entry name" value="DnaJ"/>
    <property type="match status" value="1"/>
</dbReference>
<dbReference type="Pfam" id="PF00226">
    <property type="entry name" value="DnaJ"/>
    <property type="match status" value="1"/>
</dbReference>
<dbReference type="Proteomes" id="UP000186817">
    <property type="component" value="Unassembled WGS sequence"/>
</dbReference>
<name>A0A1Q9D0R8_SYMMI</name>
<evidence type="ECO:0000259" key="3">
    <source>
        <dbReference type="PROSITE" id="PS50076"/>
    </source>
</evidence>
<dbReference type="SUPFAM" id="SSF53335">
    <property type="entry name" value="S-adenosyl-L-methionine-dependent methyltransferases"/>
    <property type="match status" value="1"/>
</dbReference>
<dbReference type="PANTHER" id="PTHR14614">
    <property type="entry name" value="HEPATOCELLULAR CARCINOMA-ASSOCIATED ANTIGEN"/>
    <property type="match status" value="1"/>
</dbReference>
<evidence type="ECO:0000313" key="5">
    <source>
        <dbReference type="Proteomes" id="UP000186817"/>
    </source>
</evidence>
<dbReference type="Gene3D" id="1.10.287.110">
    <property type="entry name" value="DnaJ domain"/>
    <property type="match status" value="1"/>
</dbReference>
<dbReference type="CDD" id="cd06257">
    <property type="entry name" value="DnaJ"/>
    <property type="match status" value="1"/>
</dbReference>
<gene>
    <name evidence="4" type="primary">dnaJ</name>
    <name evidence="4" type="ORF">AK812_SmicGene29868</name>
</gene>
<dbReference type="PROSITE" id="PS50076">
    <property type="entry name" value="DNAJ_2"/>
    <property type="match status" value="1"/>
</dbReference>
<dbReference type="EMBL" id="LSRX01000796">
    <property type="protein sequence ID" value="OLP88747.1"/>
    <property type="molecule type" value="Genomic_DNA"/>
</dbReference>
<evidence type="ECO:0000313" key="4">
    <source>
        <dbReference type="EMBL" id="OLP88747.1"/>
    </source>
</evidence>
<dbReference type="SUPFAM" id="SSF46565">
    <property type="entry name" value="Chaperone J-domain"/>
    <property type="match status" value="1"/>
</dbReference>
<dbReference type="AlphaFoldDB" id="A0A1Q9D0R8"/>
<dbReference type="InterPro" id="IPR029063">
    <property type="entry name" value="SAM-dependent_MTases_sf"/>
</dbReference>